<dbReference type="Proteomes" id="UP001162891">
    <property type="component" value="Chromosome"/>
</dbReference>
<evidence type="ECO:0000313" key="4">
    <source>
        <dbReference type="EMBL" id="BDG06823.1"/>
    </source>
</evidence>
<feature type="domain" description="Response regulatory" evidence="3">
    <location>
        <begin position="9"/>
        <end position="119"/>
    </location>
</feature>
<evidence type="ECO:0000256" key="1">
    <source>
        <dbReference type="PROSITE-ProRule" id="PRU00169"/>
    </source>
</evidence>
<sequence>MTLPLSRKRLVVAAEDAELGGLLAAAASRLGAEVSLAPGGGAVNALEGAAVAILDLPLPDLGAAEALAACARAAVPAVAVSGVYRGERGREELRRLGAREVFEKPFPVEEVIAAAARLAGVVARPVEEEAEDEVTGSVPLRADDDPSIAAAPVFALDDPPPAAAPAPRDGFATPLPEGPRAPTVERDAPPPPRGALGATTVPRLLVALHVGQATGALTLTAGPVKKIVVVEKGVPVYAASNVAGERLGAICVRRGLVTAERLDALRRAAPDGRTADLLAREGLLSPERRAELVAAQIRAVAWSTFEWRAGSYAFQLGRPPAGRVPVRIAMADLVLEGVLRTATLDRLRAELPADVHLAPAPDPAFELYALRLRPAEARLLPIADGTKSVADLVRLADQPERDTLAFLQACQVMRVLDAVERVLASTRRIGFM</sequence>
<evidence type="ECO:0000256" key="2">
    <source>
        <dbReference type="SAM" id="MobiDB-lite"/>
    </source>
</evidence>
<accession>A0ABM7X4T9</accession>
<reference evidence="5" key="1">
    <citation type="journal article" date="2022" name="Int. J. Syst. Evol. Microbiol.">
        <title>Anaeromyxobacter oryzae sp. nov., Anaeromyxobacter diazotrophicus sp. nov. and Anaeromyxobacter paludicola sp. nov., isolated from paddy soils.</title>
        <authorList>
            <person name="Itoh H."/>
            <person name="Xu Z."/>
            <person name="Mise K."/>
            <person name="Masuda Y."/>
            <person name="Ushijima N."/>
            <person name="Hayakawa C."/>
            <person name="Shiratori Y."/>
            <person name="Senoo K."/>
        </authorList>
    </citation>
    <scope>NUCLEOTIDE SEQUENCE [LARGE SCALE GENOMIC DNA]</scope>
    <source>
        <strain evidence="5">Red232</strain>
    </source>
</reference>
<dbReference type="InterPro" id="IPR011006">
    <property type="entry name" value="CheY-like_superfamily"/>
</dbReference>
<dbReference type="RefSeq" id="WP_248357298.1">
    <property type="nucleotide sequence ID" value="NZ_AP025591.1"/>
</dbReference>
<feature type="modified residue" description="4-aspartylphosphate" evidence="1">
    <location>
        <position position="55"/>
    </location>
</feature>
<keyword evidence="5" id="KW-1185">Reference proteome</keyword>
<dbReference type="PROSITE" id="PS50110">
    <property type="entry name" value="RESPONSE_REGULATORY"/>
    <property type="match status" value="1"/>
</dbReference>
<protein>
    <recommendedName>
        <fullName evidence="3">Response regulatory domain-containing protein</fullName>
    </recommendedName>
</protein>
<evidence type="ECO:0000313" key="5">
    <source>
        <dbReference type="Proteomes" id="UP001162891"/>
    </source>
</evidence>
<gene>
    <name evidence="4" type="ORF">AMOR_58190</name>
</gene>
<dbReference type="SMART" id="SM00448">
    <property type="entry name" value="REC"/>
    <property type="match status" value="1"/>
</dbReference>
<organism evidence="4 5">
    <name type="scientific">Anaeromyxobacter oryzae</name>
    <dbReference type="NCBI Taxonomy" id="2918170"/>
    <lineage>
        <taxon>Bacteria</taxon>
        <taxon>Pseudomonadati</taxon>
        <taxon>Myxococcota</taxon>
        <taxon>Myxococcia</taxon>
        <taxon>Myxococcales</taxon>
        <taxon>Cystobacterineae</taxon>
        <taxon>Anaeromyxobacteraceae</taxon>
        <taxon>Anaeromyxobacter</taxon>
    </lineage>
</organism>
<evidence type="ECO:0000259" key="3">
    <source>
        <dbReference type="PROSITE" id="PS50110"/>
    </source>
</evidence>
<dbReference type="InterPro" id="IPR025497">
    <property type="entry name" value="PatA-like_N"/>
</dbReference>
<name>A0ABM7X4T9_9BACT</name>
<dbReference type="EMBL" id="AP025591">
    <property type="protein sequence ID" value="BDG06823.1"/>
    <property type="molecule type" value="Genomic_DNA"/>
</dbReference>
<dbReference type="SUPFAM" id="SSF52172">
    <property type="entry name" value="CheY-like"/>
    <property type="match status" value="1"/>
</dbReference>
<dbReference type="InterPro" id="IPR001789">
    <property type="entry name" value="Sig_transdc_resp-reg_receiver"/>
</dbReference>
<feature type="region of interest" description="Disordered" evidence="2">
    <location>
        <begin position="152"/>
        <end position="197"/>
    </location>
</feature>
<keyword evidence="1" id="KW-0597">Phosphoprotein</keyword>
<dbReference type="Gene3D" id="3.40.50.2300">
    <property type="match status" value="1"/>
</dbReference>
<proteinExistence type="predicted"/>
<dbReference type="Pfam" id="PF14332">
    <property type="entry name" value="DUF4388"/>
    <property type="match status" value="1"/>
</dbReference>